<dbReference type="PANTHER" id="PTHR30543">
    <property type="entry name" value="CHROMATE REDUCTASE"/>
    <property type="match status" value="1"/>
</dbReference>
<accession>A0ABQ4JSI1</accession>
<dbReference type="PANTHER" id="PTHR30543:SF21">
    <property type="entry name" value="NAD(P)H-DEPENDENT FMN REDUCTASE LOT6"/>
    <property type="match status" value="1"/>
</dbReference>
<gene>
    <name evidence="2" type="ORF">Sar04_26610</name>
</gene>
<dbReference type="GeneID" id="93772351"/>
<proteinExistence type="predicted"/>
<feature type="domain" description="NADPH-dependent FMN reductase-like" evidence="1">
    <location>
        <begin position="27"/>
        <end position="171"/>
    </location>
</feature>
<comment type="caution">
    <text evidence="2">The sequence shown here is derived from an EMBL/GenBank/DDBJ whole genome shotgun (WGS) entry which is preliminary data.</text>
</comment>
<reference evidence="2 3" key="1">
    <citation type="submission" date="2021-03" db="EMBL/GenBank/DDBJ databases">
        <title>Whole genome shotgun sequence of Salinispora arenicola NBRC 105043.</title>
        <authorList>
            <person name="Komaki H."/>
            <person name="Tamura T."/>
        </authorList>
    </citation>
    <scope>NUCLEOTIDE SEQUENCE [LARGE SCALE GENOMIC DNA]</scope>
    <source>
        <strain evidence="2 3">NBRC 105043</strain>
    </source>
</reference>
<dbReference type="Gene3D" id="3.40.50.360">
    <property type="match status" value="1"/>
</dbReference>
<dbReference type="Pfam" id="PF03358">
    <property type="entry name" value="FMN_red"/>
    <property type="match status" value="1"/>
</dbReference>
<dbReference type="RefSeq" id="WP_012183365.1">
    <property type="nucleotide sequence ID" value="NZ_BOQM01000017.1"/>
</dbReference>
<dbReference type="SUPFAM" id="SSF52218">
    <property type="entry name" value="Flavoproteins"/>
    <property type="match status" value="1"/>
</dbReference>
<evidence type="ECO:0000259" key="1">
    <source>
        <dbReference type="Pfam" id="PF03358"/>
    </source>
</evidence>
<name>A0ABQ4JSI1_SALAC</name>
<protein>
    <submittedName>
        <fullName evidence="2">NADPH-dependent oxidoreductase</fullName>
    </submittedName>
</protein>
<evidence type="ECO:0000313" key="3">
    <source>
        <dbReference type="Proteomes" id="UP000677457"/>
    </source>
</evidence>
<keyword evidence="3" id="KW-1185">Reference proteome</keyword>
<evidence type="ECO:0000313" key="2">
    <source>
        <dbReference type="EMBL" id="GIM85925.1"/>
    </source>
</evidence>
<dbReference type="Proteomes" id="UP000677457">
    <property type="component" value="Unassembled WGS sequence"/>
</dbReference>
<dbReference type="InterPro" id="IPR050712">
    <property type="entry name" value="NAD(P)H-dep_reductase"/>
</dbReference>
<dbReference type="EMBL" id="BOQM01000017">
    <property type="protein sequence ID" value="GIM85925.1"/>
    <property type="molecule type" value="Genomic_DNA"/>
</dbReference>
<sequence>MNVLQVTNTSRGTSEVGRCADTAGPLIVGIGGTMRPGSSTEQAVRAALSAAELAGARTHLLGATALQLPLYVPGETRRTAAARQLINAVQMADGIVIGTPAYHGGISGLVKNALDYIEDLRDAPRPYLHGRAVGCVITARGSQAATTLTSLRAVVHALRGWPTPLGVAVNTEHTAFSPNGTSTDSHISAQLSAMGEQVVEFALSRAVTA</sequence>
<dbReference type="InterPro" id="IPR005025">
    <property type="entry name" value="FMN_Rdtase-like_dom"/>
</dbReference>
<organism evidence="2 3">
    <name type="scientific">Salinispora arenicola</name>
    <dbReference type="NCBI Taxonomy" id="168697"/>
    <lineage>
        <taxon>Bacteria</taxon>
        <taxon>Bacillati</taxon>
        <taxon>Actinomycetota</taxon>
        <taxon>Actinomycetes</taxon>
        <taxon>Micromonosporales</taxon>
        <taxon>Micromonosporaceae</taxon>
        <taxon>Salinispora</taxon>
    </lineage>
</organism>
<dbReference type="InterPro" id="IPR029039">
    <property type="entry name" value="Flavoprotein-like_sf"/>
</dbReference>